<dbReference type="PANTHER" id="PTHR30595:SF6">
    <property type="entry name" value="SCHLAFEN ALBA-2 DOMAIN-CONTAINING PROTEIN"/>
    <property type="match status" value="1"/>
</dbReference>
<dbReference type="AlphaFoldDB" id="A0A4R3HVN4"/>
<keyword evidence="2" id="KW-0238">DNA-binding</keyword>
<dbReference type="InterPro" id="IPR007421">
    <property type="entry name" value="Schlafen_AlbA_2_dom"/>
</dbReference>
<gene>
    <name evidence="2" type="ORF">BCF53_12716</name>
</gene>
<sequence>MKEVSTLKHIEALRESEDIECKLAQGRHGDGTLPKDVWETLSAFSNTEGGDIFLGLKELEAGNFELAGINDTHKVLREFWHGLNSGKKISPLVIKPHWVKVIEVDGKNVIQIHVPRAAKAYLPVYIHDSPFGGSYKRSGSSDVKIAEAEVRRMLDEAQQ</sequence>
<evidence type="ECO:0000313" key="3">
    <source>
        <dbReference type="Proteomes" id="UP000295793"/>
    </source>
</evidence>
<feature type="domain" description="Schlafen AlbA-2" evidence="1">
    <location>
        <begin position="15"/>
        <end position="145"/>
    </location>
</feature>
<proteinExistence type="predicted"/>
<name>A0A4R3HVN4_9GAMM</name>
<accession>A0A4R3HVN4</accession>
<dbReference type="Pfam" id="PF04326">
    <property type="entry name" value="SLFN_AlbA_2"/>
    <property type="match status" value="1"/>
</dbReference>
<dbReference type="Gene3D" id="3.30.950.30">
    <property type="entry name" value="Schlafen, AAA domain"/>
    <property type="match status" value="1"/>
</dbReference>
<protein>
    <submittedName>
        <fullName evidence="2">Putative DNA-binding protein</fullName>
    </submittedName>
</protein>
<evidence type="ECO:0000313" key="2">
    <source>
        <dbReference type="EMBL" id="TCS36135.1"/>
    </source>
</evidence>
<keyword evidence="3" id="KW-1185">Reference proteome</keyword>
<organism evidence="2 3">
    <name type="scientific">Reinekea marinisedimentorum</name>
    <dbReference type="NCBI Taxonomy" id="230495"/>
    <lineage>
        <taxon>Bacteria</taxon>
        <taxon>Pseudomonadati</taxon>
        <taxon>Pseudomonadota</taxon>
        <taxon>Gammaproteobacteria</taxon>
        <taxon>Oceanospirillales</taxon>
        <taxon>Saccharospirillaceae</taxon>
        <taxon>Reinekea</taxon>
    </lineage>
</organism>
<dbReference type="GO" id="GO:0003677">
    <property type="term" value="F:DNA binding"/>
    <property type="evidence" value="ECO:0007669"/>
    <property type="project" value="UniProtKB-KW"/>
</dbReference>
<dbReference type="InterPro" id="IPR038461">
    <property type="entry name" value="Schlafen_AlbA_2_dom_sf"/>
</dbReference>
<dbReference type="EMBL" id="SLZR01000027">
    <property type="protein sequence ID" value="TCS36135.1"/>
    <property type="molecule type" value="Genomic_DNA"/>
</dbReference>
<dbReference type="Proteomes" id="UP000295793">
    <property type="component" value="Unassembled WGS sequence"/>
</dbReference>
<dbReference type="PANTHER" id="PTHR30595">
    <property type="entry name" value="GLPR-RELATED TRANSCRIPTIONAL REPRESSOR"/>
    <property type="match status" value="1"/>
</dbReference>
<comment type="caution">
    <text evidence="2">The sequence shown here is derived from an EMBL/GenBank/DDBJ whole genome shotgun (WGS) entry which is preliminary data.</text>
</comment>
<reference evidence="2 3" key="1">
    <citation type="submission" date="2019-03" db="EMBL/GenBank/DDBJ databases">
        <title>Genomic Encyclopedia of Archaeal and Bacterial Type Strains, Phase II (KMG-II): from individual species to whole genera.</title>
        <authorList>
            <person name="Goeker M."/>
        </authorList>
    </citation>
    <scope>NUCLEOTIDE SEQUENCE [LARGE SCALE GENOMIC DNA]</scope>
    <source>
        <strain evidence="2 3">DSM 15388</strain>
    </source>
</reference>
<dbReference type="RefSeq" id="WP_165901984.1">
    <property type="nucleotide sequence ID" value="NZ_SLZR01000027.1"/>
</dbReference>
<evidence type="ECO:0000259" key="1">
    <source>
        <dbReference type="Pfam" id="PF04326"/>
    </source>
</evidence>